<comment type="caution">
    <text evidence="13">The sequence shown here is derived from an EMBL/GenBank/DDBJ whole genome shotgun (WGS) entry which is preliminary data.</text>
</comment>
<dbReference type="GO" id="GO:0051015">
    <property type="term" value="F:actin filament binding"/>
    <property type="evidence" value="ECO:0007669"/>
    <property type="project" value="InterPro"/>
</dbReference>
<keyword evidence="14" id="KW-1185">Reference proteome</keyword>
<dbReference type="GO" id="GO:0051017">
    <property type="term" value="P:actin filament bundle assembly"/>
    <property type="evidence" value="ECO:0007669"/>
    <property type="project" value="InterPro"/>
</dbReference>
<dbReference type="FunFam" id="1.10.418.10:FF:000025">
    <property type="entry name" value="Plastin-3 isoform 1"/>
    <property type="match status" value="1"/>
</dbReference>
<evidence type="ECO:0000256" key="5">
    <source>
        <dbReference type="ARBA" id="ARBA00022737"/>
    </source>
</evidence>
<proteinExistence type="predicted"/>
<evidence type="ECO:0000256" key="6">
    <source>
        <dbReference type="ARBA" id="ARBA00022837"/>
    </source>
</evidence>
<dbReference type="PROSITE" id="PS00018">
    <property type="entry name" value="EF_HAND_1"/>
    <property type="match status" value="2"/>
</dbReference>
<dbReference type="CDD" id="cd00051">
    <property type="entry name" value="EFh"/>
    <property type="match status" value="1"/>
</dbReference>
<evidence type="ECO:0000256" key="3">
    <source>
        <dbReference type="ARBA" id="ARBA00022553"/>
    </source>
</evidence>
<keyword evidence="5" id="KW-0677">Repeat</keyword>
<dbReference type="PROSITE" id="PS00020">
    <property type="entry name" value="ACTININ_2"/>
    <property type="match status" value="2"/>
</dbReference>
<keyword evidence="6" id="KW-0106">Calcium</keyword>
<dbReference type="GO" id="GO:0005737">
    <property type="term" value="C:cytoplasm"/>
    <property type="evidence" value="ECO:0007669"/>
    <property type="project" value="UniProtKB-SubCell"/>
</dbReference>
<dbReference type="Pfam" id="PF13499">
    <property type="entry name" value="EF-hand_7"/>
    <property type="match status" value="1"/>
</dbReference>
<dbReference type="GO" id="GO:0051639">
    <property type="term" value="P:actin filament network formation"/>
    <property type="evidence" value="ECO:0007669"/>
    <property type="project" value="TreeGrafter"/>
</dbReference>
<evidence type="ECO:0000256" key="1">
    <source>
        <dbReference type="ARBA" id="ARBA00004496"/>
    </source>
</evidence>
<organism evidence="13 14">
    <name type="scientific">Tachysurus vachellii</name>
    <name type="common">Darkbarbel catfish</name>
    <name type="synonym">Pelteobagrus vachellii</name>
    <dbReference type="NCBI Taxonomy" id="175792"/>
    <lineage>
        <taxon>Eukaryota</taxon>
        <taxon>Metazoa</taxon>
        <taxon>Chordata</taxon>
        <taxon>Craniata</taxon>
        <taxon>Vertebrata</taxon>
        <taxon>Euteleostomi</taxon>
        <taxon>Actinopterygii</taxon>
        <taxon>Neopterygii</taxon>
        <taxon>Teleostei</taxon>
        <taxon>Ostariophysi</taxon>
        <taxon>Siluriformes</taxon>
        <taxon>Bagridae</taxon>
        <taxon>Tachysurus</taxon>
    </lineage>
</organism>
<evidence type="ECO:0000259" key="12">
    <source>
        <dbReference type="PROSITE" id="PS50222"/>
    </source>
</evidence>
<dbReference type="InterPro" id="IPR036872">
    <property type="entry name" value="CH_dom_sf"/>
</dbReference>
<feature type="domain" description="EF-hand" evidence="12">
    <location>
        <begin position="55"/>
        <end position="90"/>
    </location>
</feature>
<dbReference type="FunFam" id="1.10.238.10:FF:000059">
    <property type="entry name" value="Plastin 1"/>
    <property type="match status" value="1"/>
</dbReference>
<dbReference type="FunFam" id="1.10.418.10:FF:000010">
    <property type="entry name" value="Plastin-3 isoform 1"/>
    <property type="match status" value="1"/>
</dbReference>
<evidence type="ECO:0000259" key="11">
    <source>
        <dbReference type="PROSITE" id="PS50021"/>
    </source>
</evidence>
<evidence type="ECO:0000256" key="9">
    <source>
        <dbReference type="ARBA" id="ARBA00041485"/>
    </source>
</evidence>
<accession>A0AA88MIH1</accession>
<sequence length="674" mass="75642">MRQECWRFTFASEGVEGALPQPLQPFAPQQKKGTLLERGTYRSFSREMAAKISKDELEELREAFGKVDLDSNGYINDYELHELFKEANLPLPGYKVREIIQKLMTDGDKDKDNKISFSEFVSIFQELKSSDIAKTFRNAINKKEGILAIGGTSELSSAGTQHSYSEEERFAFVNWINSALEKDPDCKHVLPMNPNTNDLFKAVGDGIVLCKMINLSVPDTIDERTINKKKLTPFTTQENLNLALNSASAIGCHVVNIGAMDLREGKPHLVLGLLWQIIKIGLFADIELSRNEALAALLREGETLEDLMKLSPEELLLRWANFHLHNAGWQKITNFSSDIKDSRAYFHLLNQIAPKGAKEGEERIDISMAGFNEKDDLKRAEAMLQQAERLGCRQFVTPTDVVSGNPKLNLAFVANLFNKYPALTKPENQDIDWGLLEGETREERTFRNWMNSLGVNPHVNHLYGDLQDALVILQLYERIKVHVDWNNKVNRPPYPKLGSNMKKLENCNYAVDLGKTAAKFSLVGIGGQDLNDGNPTLTLALVWQLMRRYTLNVLEDLGEGEKVNDDIIVNWVNKTLAAAGKKSKISNFKDKEISSSLPVLDLIDAIQPGCVNYELVKTGSLSESDKLDNAKFAVSMARKIGARVYALPDDLVEVKPKMVMTVFACLMGRGMKRA</sequence>
<dbReference type="PROSITE" id="PS00019">
    <property type="entry name" value="ACTININ_1"/>
    <property type="match status" value="1"/>
</dbReference>
<feature type="domain" description="Calponin-homology (CH)" evidence="11">
    <location>
        <begin position="310"/>
        <end position="421"/>
    </location>
</feature>
<dbReference type="SUPFAM" id="SSF47576">
    <property type="entry name" value="Calponin-homology domain, CH-domain"/>
    <property type="match status" value="1"/>
</dbReference>
<evidence type="ECO:0000313" key="13">
    <source>
        <dbReference type="EMBL" id="KAK2838924.1"/>
    </source>
</evidence>
<evidence type="ECO:0000256" key="8">
    <source>
        <dbReference type="ARBA" id="ARBA00039437"/>
    </source>
</evidence>
<evidence type="ECO:0000313" key="14">
    <source>
        <dbReference type="Proteomes" id="UP001187315"/>
    </source>
</evidence>
<name>A0AA88MIH1_TACVA</name>
<dbReference type="GO" id="GO:0005884">
    <property type="term" value="C:actin filament"/>
    <property type="evidence" value="ECO:0007669"/>
    <property type="project" value="TreeGrafter"/>
</dbReference>
<dbReference type="FunFam" id="1.10.418.10:FF:000014">
    <property type="entry name" value="Plastin-3 isoform 1"/>
    <property type="match status" value="1"/>
</dbReference>
<dbReference type="PANTHER" id="PTHR19961">
    <property type="entry name" value="FIMBRIN/PLASTIN"/>
    <property type="match status" value="1"/>
</dbReference>
<dbReference type="SUPFAM" id="SSF47473">
    <property type="entry name" value="EF-hand"/>
    <property type="match status" value="1"/>
</dbReference>
<dbReference type="Gene3D" id="1.10.418.10">
    <property type="entry name" value="Calponin-like domain"/>
    <property type="match status" value="4"/>
</dbReference>
<dbReference type="InterPro" id="IPR039959">
    <property type="entry name" value="Fimbrin/Plastin"/>
</dbReference>
<dbReference type="PROSITE" id="PS50222">
    <property type="entry name" value="EF_HAND_2"/>
    <property type="match status" value="2"/>
</dbReference>
<dbReference type="InterPro" id="IPR018247">
    <property type="entry name" value="EF_Hand_1_Ca_BS"/>
</dbReference>
<keyword evidence="3" id="KW-0597">Phosphoprotein</keyword>
<dbReference type="GO" id="GO:0005509">
    <property type="term" value="F:calcium ion binding"/>
    <property type="evidence" value="ECO:0007669"/>
    <property type="project" value="InterPro"/>
</dbReference>
<reference evidence="13" key="1">
    <citation type="submission" date="2023-08" db="EMBL/GenBank/DDBJ databases">
        <title>Pelteobagrus vachellii genome.</title>
        <authorList>
            <person name="Liu H."/>
        </authorList>
    </citation>
    <scope>NUCLEOTIDE SEQUENCE</scope>
    <source>
        <strain evidence="13">PRFRI_2022a</strain>
        <tissue evidence="13">Muscle</tissue>
    </source>
</reference>
<dbReference type="PROSITE" id="PS50021">
    <property type="entry name" value="CH"/>
    <property type="match status" value="4"/>
</dbReference>
<keyword evidence="4" id="KW-0479">Metal-binding</keyword>
<evidence type="ECO:0000256" key="10">
    <source>
        <dbReference type="ARBA" id="ARBA00044724"/>
    </source>
</evidence>
<dbReference type="PANTHER" id="PTHR19961:SF32">
    <property type="entry name" value="PLASTIN-3"/>
    <property type="match status" value="1"/>
</dbReference>
<dbReference type="Proteomes" id="UP001187315">
    <property type="component" value="Unassembled WGS sequence"/>
</dbReference>
<dbReference type="SMART" id="SM00054">
    <property type="entry name" value="EFh"/>
    <property type="match status" value="2"/>
</dbReference>
<feature type="domain" description="EF-hand" evidence="12">
    <location>
        <begin position="95"/>
        <end position="130"/>
    </location>
</feature>
<dbReference type="AlphaFoldDB" id="A0AA88MIH1"/>
<evidence type="ECO:0000256" key="7">
    <source>
        <dbReference type="ARBA" id="ARBA00023203"/>
    </source>
</evidence>
<protein>
    <recommendedName>
        <fullName evidence="8">Plastin-3</fullName>
    </recommendedName>
    <alternativeName>
        <fullName evidence="9">T-plastin</fullName>
    </alternativeName>
</protein>
<feature type="domain" description="Calponin-homology (CH)" evidence="11">
    <location>
        <begin position="166"/>
        <end position="282"/>
    </location>
</feature>
<feature type="domain" description="Calponin-homology (CH)" evidence="11">
    <location>
        <begin position="440"/>
        <end position="550"/>
    </location>
</feature>
<dbReference type="EMBL" id="JAVHJS010000013">
    <property type="protein sequence ID" value="KAK2838924.1"/>
    <property type="molecule type" value="Genomic_DNA"/>
</dbReference>
<comment type="subcellular location">
    <subcellularLocation>
        <location evidence="1">Cytoplasm</location>
    </subcellularLocation>
</comment>
<feature type="domain" description="Calponin-homology (CH)" evidence="11">
    <location>
        <begin position="562"/>
        <end position="671"/>
    </location>
</feature>
<dbReference type="FunFam" id="1.10.418.10:FF:000012">
    <property type="entry name" value="Plastin-3 isoform 1"/>
    <property type="match status" value="1"/>
</dbReference>
<dbReference type="InterPro" id="IPR011992">
    <property type="entry name" value="EF-hand-dom_pair"/>
</dbReference>
<dbReference type="CDD" id="cd21334">
    <property type="entry name" value="CH_PLS3_rpt4"/>
    <property type="match status" value="1"/>
</dbReference>
<evidence type="ECO:0000256" key="4">
    <source>
        <dbReference type="ARBA" id="ARBA00022723"/>
    </source>
</evidence>
<dbReference type="CDD" id="cd21292">
    <property type="entry name" value="CH_PLS_rpt1"/>
    <property type="match status" value="1"/>
</dbReference>
<comment type="function">
    <text evidence="10">Actin-bundling protein.</text>
</comment>
<keyword evidence="7" id="KW-0009">Actin-binding</keyword>
<dbReference type="Gene3D" id="1.10.238.10">
    <property type="entry name" value="EF-hand"/>
    <property type="match status" value="1"/>
</dbReference>
<dbReference type="InterPro" id="IPR001715">
    <property type="entry name" value="CH_dom"/>
</dbReference>
<dbReference type="Pfam" id="PF00307">
    <property type="entry name" value="CH"/>
    <property type="match status" value="4"/>
</dbReference>
<gene>
    <name evidence="13" type="ORF">Q7C36_013738</name>
</gene>
<dbReference type="SMART" id="SM00033">
    <property type="entry name" value="CH"/>
    <property type="match status" value="4"/>
</dbReference>
<keyword evidence="2" id="KW-0963">Cytoplasm</keyword>
<dbReference type="InterPro" id="IPR001589">
    <property type="entry name" value="Actinin_actin-bd_CS"/>
</dbReference>
<dbReference type="InterPro" id="IPR002048">
    <property type="entry name" value="EF_hand_dom"/>
</dbReference>
<dbReference type="GO" id="GO:0032432">
    <property type="term" value="C:actin filament bundle"/>
    <property type="evidence" value="ECO:0007669"/>
    <property type="project" value="TreeGrafter"/>
</dbReference>
<evidence type="ECO:0000256" key="2">
    <source>
        <dbReference type="ARBA" id="ARBA00022490"/>
    </source>
</evidence>